<accession>A0AA38Z5H3</accession>
<comment type="caution">
    <text evidence="3">The sequence shown here is derived from an EMBL/GenBank/DDBJ whole genome shotgun (WGS) entry which is preliminary data.</text>
</comment>
<dbReference type="AlphaFoldDB" id="A0AA38Z5H3"/>
<evidence type="ECO:0000313" key="4">
    <source>
        <dbReference type="Proteomes" id="UP001168098"/>
    </source>
</evidence>
<feature type="compositionally biased region" description="Basic and acidic residues" evidence="1">
    <location>
        <begin position="23"/>
        <end position="44"/>
    </location>
</feature>
<dbReference type="CDD" id="cd09272">
    <property type="entry name" value="RNase_HI_RT_Ty1"/>
    <property type="match status" value="1"/>
</dbReference>
<protein>
    <recommendedName>
        <fullName evidence="2">Reverse transcriptase Ty1/copia-type domain-containing protein</fullName>
    </recommendedName>
</protein>
<name>A0AA38Z5H3_VITRO</name>
<dbReference type="InterPro" id="IPR043502">
    <property type="entry name" value="DNA/RNA_pol_sf"/>
</dbReference>
<feature type="region of interest" description="Disordered" evidence="1">
    <location>
        <begin position="23"/>
        <end position="83"/>
    </location>
</feature>
<dbReference type="Proteomes" id="UP001168098">
    <property type="component" value="Unassembled WGS sequence"/>
</dbReference>
<dbReference type="SUPFAM" id="SSF56672">
    <property type="entry name" value="DNA/RNA polymerases"/>
    <property type="match status" value="1"/>
</dbReference>
<proteinExistence type="predicted"/>
<evidence type="ECO:0000256" key="1">
    <source>
        <dbReference type="SAM" id="MobiDB-lite"/>
    </source>
</evidence>
<dbReference type="EMBL" id="JARBHA010000014">
    <property type="protein sequence ID" value="KAJ9682438.1"/>
    <property type="molecule type" value="Genomic_DNA"/>
</dbReference>
<dbReference type="PANTHER" id="PTHR11439:SF486">
    <property type="entry name" value="RLK (RECEPTOR-LIKE KINASE) PROTEIN, PUTATIVE-RELATED"/>
    <property type="match status" value="1"/>
</dbReference>
<dbReference type="Pfam" id="PF07727">
    <property type="entry name" value="RVT_2"/>
    <property type="match status" value="1"/>
</dbReference>
<evidence type="ECO:0000313" key="3">
    <source>
        <dbReference type="EMBL" id="KAJ9682438.1"/>
    </source>
</evidence>
<reference evidence="3 4" key="1">
    <citation type="journal article" date="2023" name="BMC Biotechnol.">
        <title>Vitis rotundifolia cv Carlos genome sequencing.</title>
        <authorList>
            <person name="Huff M."/>
            <person name="Hulse-Kemp A."/>
            <person name="Scheffler B."/>
            <person name="Youngblood R."/>
            <person name="Simpson S."/>
            <person name="Babiker E."/>
            <person name="Staton M."/>
        </authorList>
    </citation>
    <scope>NUCLEOTIDE SEQUENCE [LARGE SCALE GENOMIC DNA]</scope>
    <source>
        <tissue evidence="3">Leaf</tissue>
    </source>
</reference>
<organism evidence="3 4">
    <name type="scientific">Vitis rotundifolia</name>
    <name type="common">Muscadine grape</name>
    <dbReference type="NCBI Taxonomy" id="103349"/>
    <lineage>
        <taxon>Eukaryota</taxon>
        <taxon>Viridiplantae</taxon>
        <taxon>Streptophyta</taxon>
        <taxon>Embryophyta</taxon>
        <taxon>Tracheophyta</taxon>
        <taxon>Spermatophyta</taxon>
        <taxon>Magnoliopsida</taxon>
        <taxon>eudicotyledons</taxon>
        <taxon>Gunneridae</taxon>
        <taxon>Pentapetalae</taxon>
        <taxon>rosids</taxon>
        <taxon>Vitales</taxon>
        <taxon>Vitaceae</taxon>
        <taxon>Viteae</taxon>
        <taxon>Vitis</taxon>
    </lineage>
</organism>
<evidence type="ECO:0000259" key="2">
    <source>
        <dbReference type="Pfam" id="PF07727"/>
    </source>
</evidence>
<keyword evidence="4" id="KW-1185">Reference proteome</keyword>
<feature type="compositionally biased region" description="Basic and acidic residues" evidence="1">
    <location>
        <begin position="52"/>
        <end position="69"/>
    </location>
</feature>
<dbReference type="PANTHER" id="PTHR11439">
    <property type="entry name" value="GAG-POL-RELATED RETROTRANSPOSON"/>
    <property type="match status" value="1"/>
</dbReference>
<feature type="domain" description="Reverse transcriptase Ty1/copia-type" evidence="2">
    <location>
        <begin position="179"/>
        <end position="344"/>
    </location>
</feature>
<dbReference type="InterPro" id="IPR013103">
    <property type="entry name" value="RVT_2"/>
</dbReference>
<sequence length="544" mass="63251">MGGLQVESINVIVDDLRSRSRECDDNKIDVSKQTELIEEKSEDEKLSEEEENREKQGKKGDRGRIEPSKKNKSRVPKNHPLSNVIGNYEDNILTRRQSKLNEISYVCYISQIEPKNIEEALNDEAWVEALHEELNQYSRIEVWFLVSRPKDVNVIGTKWILKNKMDENGVIVRNKARLVARLESIRILLVVACVWKFKLFQMDVKSVFLNGILNEEVYVKQPMGFQDLRYPNHVYRLIKTLYGLKQAPRAWPERFTSYLLNKGFMKRGADRTLFIRRNDEVFLIAQIYVDDIVFGSTFSEYALDFAKEMKNEFEMSMVRELTYFLSFQVKQLKDEILSQSKYSAKHFRTKIPTNLKLSKDESRKGVEETLYKSMIGSLLYLTASRPDIAFSVGVCARYQACPKKSYLTALKCIIRYIFNTLKLGLWYLFDIHFDVTCYTDADWTGNVDDMKNTLGGFFYIGNFLVAWMSKKQNSVSLSITEAEYIVIGSCSQLLWIKKILRDYRIDQETMVVFCDNISAINISKNPVLHSRTKHIDIGITSFVT</sequence>
<gene>
    <name evidence="3" type="ORF">PVL29_018369</name>
</gene>